<dbReference type="Pfam" id="PF13966">
    <property type="entry name" value="zf-RVT"/>
    <property type="match status" value="1"/>
</dbReference>
<dbReference type="PANTHER" id="PTHR36617">
    <property type="entry name" value="PROTEIN, PUTATIVE-RELATED"/>
    <property type="match status" value="1"/>
</dbReference>
<evidence type="ECO:0000313" key="2">
    <source>
        <dbReference type="EMBL" id="KAD7117550.1"/>
    </source>
</evidence>
<dbReference type="AlphaFoldDB" id="A0A5N6PY86"/>
<name>A0A5N6PY86_9ASTR</name>
<dbReference type="Proteomes" id="UP000326396">
    <property type="component" value="Linkage Group LG10"/>
</dbReference>
<dbReference type="OrthoDB" id="1705419at2759"/>
<dbReference type="EMBL" id="SZYD01000002">
    <property type="protein sequence ID" value="KAD7117550.1"/>
    <property type="molecule type" value="Genomic_DNA"/>
</dbReference>
<reference evidence="2 3" key="1">
    <citation type="submission" date="2019-05" db="EMBL/GenBank/DDBJ databases">
        <title>Mikania micrantha, genome provides insights into the molecular mechanism of rapid growth.</title>
        <authorList>
            <person name="Liu B."/>
        </authorList>
    </citation>
    <scope>NUCLEOTIDE SEQUENCE [LARGE SCALE GENOMIC DNA]</scope>
    <source>
        <strain evidence="2">NLD-2019</strain>
        <tissue evidence="2">Leaf</tissue>
    </source>
</reference>
<gene>
    <name evidence="2" type="ORF">E3N88_04818</name>
</gene>
<comment type="caution">
    <text evidence="2">The sequence shown here is derived from an EMBL/GenBank/DDBJ whole genome shotgun (WGS) entry which is preliminary data.</text>
</comment>
<proteinExistence type="predicted"/>
<feature type="domain" description="Reverse transcriptase zinc-binding" evidence="1">
    <location>
        <begin position="140"/>
        <end position="225"/>
    </location>
</feature>
<dbReference type="InterPro" id="IPR026960">
    <property type="entry name" value="RVT-Znf"/>
</dbReference>
<organism evidence="2 3">
    <name type="scientific">Mikania micrantha</name>
    <name type="common">bitter vine</name>
    <dbReference type="NCBI Taxonomy" id="192012"/>
    <lineage>
        <taxon>Eukaryota</taxon>
        <taxon>Viridiplantae</taxon>
        <taxon>Streptophyta</taxon>
        <taxon>Embryophyta</taxon>
        <taxon>Tracheophyta</taxon>
        <taxon>Spermatophyta</taxon>
        <taxon>Magnoliopsida</taxon>
        <taxon>eudicotyledons</taxon>
        <taxon>Gunneridae</taxon>
        <taxon>Pentapetalae</taxon>
        <taxon>asterids</taxon>
        <taxon>campanulids</taxon>
        <taxon>Asterales</taxon>
        <taxon>Asteraceae</taxon>
        <taxon>Asteroideae</taxon>
        <taxon>Heliantheae alliance</taxon>
        <taxon>Eupatorieae</taxon>
        <taxon>Mikania</taxon>
    </lineage>
</organism>
<dbReference type="PANTHER" id="PTHR36617:SF15">
    <property type="entry name" value="REVERSE TRANSCRIPTASE ZINC-BINDING DOMAIN-CONTAINING PROTEIN"/>
    <property type="match status" value="1"/>
</dbReference>
<sequence>MCFEREDELGRVSNGGAWAAIVKLGKDLQGEGKDIGQIIRRQVGDGSKTLFWKQSWFGQYSFKQVFPNLFALEKHKNCKVSQRIRQDSGGILGFNWEWRRTNLNSNLSDECSDLEEMIRSYPFKDGSDTWVWNGEVNGEFSTHSCRAWFNNQCWRIPSVNTMWLKWVPAKVNSFVWRVSLNRVPVRVNLLARGVTIPTSGCPLCSNDDEDVDHLFFNCPVAQETWRRISWWLDFDFTSHGSIYNMLSFLINDNVRGWKWKVKMVVAFATIWEIWNCRNKRIFSNTRAPMDCLVDEIKVQAFTWITHRGKKITTIWDKWMINPWEGIVML</sequence>
<evidence type="ECO:0000259" key="1">
    <source>
        <dbReference type="Pfam" id="PF13966"/>
    </source>
</evidence>
<accession>A0A5N6PY86</accession>
<keyword evidence="3" id="KW-1185">Reference proteome</keyword>
<protein>
    <recommendedName>
        <fullName evidence="1">Reverse transcriptase zinc-binding domain-containing protein</fullName>
    </recommendedName>
</protein>
<evidence type="ECO:0000313" key="3">
    <source>
        <dbReference type="Proteomes" id="UP000326396"/>
    </source>
</evidence>